<dbReference type="PRINTS" id="PR00080">
    <property type="entry name" value="SDRFAMILY"/>
</dbReference>
<dbReference type="Proteomes" id="UP000182658">
    <property type="component" value="Unassembled WGS sequence"/>
</dbReference>
<dbReference type="InParanoid" id="A0A1J7JFD0"/>
<dbReference type="PANTHER" id="PTHR24320:SF283">
    <property type="entry name" value="RETINOL DEHYDROGENASE 11"/>
    <property type="match status" value="1"/>
</dbReference>
<organism evidence="4 5">
    <name type="scientific">Coniochaeta ligniaria NRRL 30616</name>
    <dbReference type="NCBI Taxonomy" id="1408157"/>
    <lineage>
        <taxon>Eukaryota</taxon>
        <taxon>Fungi</taxon>
        <taxon>Dikarya</taxon>
        <taxon>Ascomycota</taxon>
        <taxon>Pezizomycotina</taxon>
        <taxon>Sordariomycetes</taxon>
        <taxon>Sordariomycetidae</taxon>
        <taxon>Coniochaetales</taxon>
        <taxon>Coniochaetaceae</taxon>
        <taxon>Coniochaeta</taxon>
    </lineage>
</organism>
<gene>
    <name evidence="4" type="ORF">CONLIGDRAFT_654685</name>
</gene>
<dbReference type="SUPFAM" id="SSF51735">
    <property type="entry name" value="NAD(P)-binding Rossmann-fold domains"/>
    <property type="match status" value="1"/>
</dbReference>
<accession>A0A1J7JFD0</accession>
<dbReference type="GO" id="GO:0016491">
    <property type="term" value="F:oxidoreductase activity"/>
    <property type="evidence" value="ECO:0007669"/>
    <property type="project" value="UniProtKB-KW"/>
</dbReference>
<dbReference type="InterPro" id="IPR002347">
    <property type="entry name" value="SDR_fam"/>
</dbReference>
<dbReference type="Pfam" id="PF00106">
    <property type="entry name" value="adh_short"/>
    <property type="match status" value="1"/>
</dbReference>
<evidence type="ECO:0000313" key="4">
    <source>
        <dbReference type="EMBL" id="OIW28408.1"/>
    </source>
</evidence>
<dbReference type="Gene3D" id="3.40.50.720">
    <property type="entry name" value="NAD(P)-binding Rossmann-like Domain"/>
    <property type="match status" value="1"/>
</dbReference>
<dbReference type="OrthoDB" id="191139at2759"/>
<evidence type="ECO:0000256" key="2">
    <source>
        <dbReference type="ARBA" id="ARBA00023002"/>
    </source>
</evidence>
<dbReference type="InterPro" id="IPR036291">
    <property type="entry name" value="NAD(P)-bd_dom_sf"/>
</dbReference>
<dbReference type="AlphaFoldDB" id="A0A1J7JFD0"/>
<dbReference type="EMBL" id="KV875098">
    <property type="protein sequence ID" value="OIW28408.1"/>
    <property type="molecule type" value="Genomic_DNA"/>
</dbReference>
<dbReference type="STRING" id="1408157.A0A1J7JFD0"/>
<evidence type="ECO:0000256" key="3">
    <source>
        <dbReference type="RuleBase" id="RU000363"/>
    </source>
</evidence>
<evidence type="ECO:0000313" key="5">
    <source>
        <dbReference type="Proteomes" id="UP000182658"/>
    </source>
</evidence>
<protein>
    <submittedName>
        <fullName evidence="4">NAD(P)-binding protein</fullName>
    </submittedName>
</protein>
<name>A0A1J7JFD0_9PEZI</name>
<keyword evidence="2" id="KW-0560">Oxidoreductase</keyword>
<sequence length="335" mass="35756">MASQTTTPKYGPETTGLELVHQFPDEVKGRIFLITGPSHGGIGGETATSIAAGQPAVLILLGRSKARAQPVLDAIASASPSTLIKFIEVDLSLLSSVRAAAATILSDPEIPHIDVVINNAAIMASPFQRTAEGFEMQFASGHLGHFVLTNSLMPKILAGTAPVRIVNVSSVGNRICTVRWADPNWTEEGAYDPWDAYGQTKTANVLFTVALNKRLAAKGYPADKIKAYALHPGSIATNLQVHVVQAGAESMAAAIEKTFHGEPNPIPGVKTLQQGCATTLRAALDPGLTEQEGVWLVDAEISTDPTWIESWSLDEGDAERLWKLSEELVGERFEL</sequence>
<evidence type="ECO:0000256" key="1">
    <source>
        <dbReference type="ARBA" id="ARBA00006484"/>
    </source>
</evidence>
<reference evidence="4 5" key="1">
    <citation type="submission" date="2016-10" db="EMBL/GenBank/DDBJ databases">
        <title>Draft genome sequence of Coniochaeta ligniaria NRRL30616, a lignocellulolytic fungus for bioabatement of inhibitors in plant biomass hydrolysates.</title>
        <authorList>
            <consortium name="DOE Joint Genome Institute"/>
            <person name="Jimenez D.J."/>
            <person name="Hector R.E."/>
            <person name="Riley R."/>
            <person name="Sun H."/>
            <person name="Grigoriev I.V."/>
            <person name="Van Elsas J.D."/>
            <person name="Nichols N.N."/>
        </authorList>
    </citation>
    <scope>NUCLEOTIDE SEQUENCE [LARGE SCALE GENOMIC DNA]</scope>
    <source>
        <strain evidence="4 5">NRRL 30616</strain>
    </source>
</reference>
<comment type="similarity">
    <text evidence="1 3">Belongs to the short-chain dehydrogenases/reductases (SDR) family.</text>
</comment>
<keyword evidence="5" id="KW-1185">Reference proteome</keyword>
<dbReference type="PANTHER" id="PTHR24320">
    <property type="entry name" value="RETINOL DEHYDROGENASE"/>
    <property type="match status" value="1"/>
</dbReference>
<proteinExistence type="inferred from homology"/>